<dbReference type="AlphaFoldDB" id="A0A2T1A4E8"/>
<dbReference type="OrthoDB" id="6059224at2"/>
<organism evidence="1 2">
    <name type="scientific">Antricoccus suffuscus</name>
    <dbReference type="NCBI Taxonomy" id="1629062"/>
    <lineage>
        <taxon>Bacteria</taxon>
        <taxon>Bacillati</taxon>
        <taxon>Actinomycetota</taxon>
        <taxon>Actinomycetes</taxon>
        <taxon>Geodermatophilales</taxon>
        <taxon>Antricoccaceae</taxon>
        <taxon>Antricoccus</taxon>
    </lineage>
</organism>
<comment type="caution">
    <text evidence="1">The sequence shown here is derived from an EMBL/GenBank/DDBJ whole genome shotgun (WGS) entry which is preliminary data.</text>
</comment>
<gene>
    <name evidence="1" type="ORF">CLV47_102161</name>
</gene>
<keyword evidence="2" id="KW-1185">Reference proteome</keyword>
<evidence type="ECO:0008006" key="3">
    <source>
        <dbReference type="Google" id="ProtNLM"/>
    </source>
</evidence>
<dbReference type="RefSeq" id="WP_106347638.1">
    <property type="nucleotide sequence ID" value="NZ_PVUE01000002.1"/>
</dbReference>
<name>A0A2T1A4E8_9ACTN</name>
<evidence type="ECO:0000313" key="2">
    <source>
        <dbReference type="Proteomes" id="UP000237752"/>
    </source>
</evidence>
<protein>
    <recommendedName>
        <fullName evidence="3">Alpha/beta hydrolase family protein</fullName>
    </recommendedName>
</protein>
<evidence type="ECO:0000313" key="1">
    <source>
        <dbReference type="EMBL" id="PRZ43475.1"/>
    </source>
</evidence>
<sequence length="90" mass="9399">MKRSGDLLGDSIESLVLIGSEDDQGFRDDAAEFCRAAVEQTGRDAARLEIIDGIGHAIADEPGLAAAPQTAHARKVDAVVTAGLKDRLVA</sequence>
<proteinExistence type="predicted"/>
<dbReference type="Proteomes" id="UP000237752">
    <property type="component" value="Unassembled WGS sequence"/>
</dbReference>
<dbReference type="EMBL" id="PVUE01000002">
    <property type="protein sequence ID" value="PRZ43475.1"/>
    <property type="molecule type" value="Genomic_DNA"/>
</dbReference>
<reference evidence="1 2" key="1">
    <citation type="submission" date="2018-03" db="EMBL/GenBank/DDBJ databases">
        <title>Genomic Encyclopedia of Archaeal and Bacterial Type Strains, Phase II (KMG-II): from individual species to whole genera.</title>
        <authorList>
            <person name="Goeker M."/>
        </authorList>
    </citation>
    <scope>NUCLEOTIDE SEQUENCE [LARGE SCALE GENOMIC DNA]</scope>
    <source>
        <strain evidence="1 2">DSM 100065</strain>
    </source>
</reference>
<accession>A0A2T1A4E8</accession>